<keyword evidence="5 10" id="KW-0133">Cell shape</keyword>
<keyword evidence="3 10" id="KW-0328">Glycosyltransferase</keyword>
<dbReference type="GO" id="GO:0071555">
    <property type="term" value="P:cell wall organization"/>
    <property type="evidence" value="ECO:0007669"/>
    <property type="project" value="UniProtKB-KW"/>
</dbReference>
<evidence type="ECO:0000259" key="12">
    <source>
        <dbReference type="Pfam" id="PF04101"/>
    </source>
</evidence>
<dbReference type="STRING" id="1147123.SAMN05443428_10586"/>
<evidence type="ECO:0000259" key="11">
    <source>
        <dbReference type="Pfam" id="PF03033"/>
    </source>
</evidence>
<dbReference type="GO" id="GO:0051991">
    <property type="term" value="F:UDP-N-acetyl-D-glucosamine:N-acetylmuramoyl-L-alanyl-D-glutamyl-meso-2,6-diaminopimelyl-D-alanyl-D-alanine-diphosphoundecaprenol 4-beta-N-acetylglucosaminlytransferase activity"/>
    <property type="evidence" value="ECO:0007669"/>
    <property type="project" value="RHEA"/>
</dbReference>
<feature type="domain" description="Glycosyltransferase family 28 N-terminal" evidence="11">
    <location>
        <begin position="3"/>
        <end position="142"/>
    </location>
</feature>
<dbReference type="GO" id="GO:0008360">
    <property type="term" value="P:regulation of cell shape"/>
    <property type="evidence" value="ECO:0007669"/>
    <property type="project" value="UniProtKB-KW"/>
</dbReference>
<dbReference type="GO" id="GO:0005886">
    <property type="term" value="C:plasma membrane"/>
    <property type="evidence" value="ECO:0007669"/>
    <property type="project" value="UniProtKB-SubCell"/>
</dbReference>
<comment type="function">
    <text evidence="10">Cell wall formation. Catalyzes the transfer of a GlcNAc subunit on undecaprenyl-pyrophosphoryl-MurNAc-pentapeptide (lipid intermediate I) to form undecaprenyl-pyrophosphoryl-MurNAc-(pentapeptide)GlcNAc (lipid intermediate II).</text>
</comment>
<evidence type="ECO:0000256" key="6">
    <source>
        <dbReference type="ARBA" id="ARBA00022984"/>
    </source>
</evidence>
<sequence length="366" mass="40253">MRVIISGGGTGGHIYPGVAVAKKIKEKYSECEILFIGSENGLEKKLVPKEGFEIKLISVEGLNKKITLKTPSAVIKAFKGYFQASNIIKGFKPDIVIGTGGYVCGPVVLSAALKGIPTIIHEQNAFPGMTNKILSHFTSKIAITFKESEKYFPKNKVVFTGNPIRSQILNTNKTKSRGIWNFDNNKPLILVVGGSRGAKNINNAVSEIIPSLIQNNIQLLFVTGEQQYDEIVRKLNYKKSDKRFRGIVIEPYIFNMQDALGACDIIISRAGATILSEITALGIPAILIPSPYVANNHQEYNAMSLEQNGAAVVIKENQLKSDIFKDQILNLVNNKEMLKKMSQNSSKLAVIDASEKICKIIEELIK</sequence>
<dbReference type="GO" id="GO:0005975">
    <property type="term" value="P:carbohydrate metabolic process"/>
    <property type="evidence" value="ECO:0007669"/>
    <property type="project" value="InterPro"/>
</dbReference>
<dbReference type="InterPro" id="IPR006009">
    <property type="entry name" value="GlcNAc_MurG"/>
</dbReference>
<organism evidence="13 14">
    <name type="scientific">Caloramator quimbayensis</name>
    <dbReference type="NCBI Taxonomy" id="1147123"/>
    <lineage>
        <taxon>Bacteria</taxon>
        <taxon>Bacillati</taxon>
        <taxon>Bacillota</taxon>
        <taxon>Clostridia</taxon>
        <taxon>Eubacteriales</taxon>
        <taxon>Clostridiaceae</taxon>
        <taxon>Caloramator</taxon>
    </lineage>
</organism>
<feature type="domain" description="Glycosyl transferase family 28 C-terminal" evidence="12">
    <location>
        <begin position="189"/>
        <end position="355"/>
    </location>
</feature>
<feature type="binding site" evidence="10">
    <location>
        <position position="165"/>
    </location>
    <ligand>
        <name>UDP-N-acetyl-alpha-D-glucosamine</name>
        <dbReference type="ChEBI" id="CHEBI:57705"/>
    </ligand>
</feature>
<dbReference type="HAMAP" id="MF_00033">
    <property type="entry name" value="MurG"/>
    <property type="match status" value="1"/>
</dbReference>
<dbReference type="Proteomes" id="UP000190105">
    <property type="component" value="Unassembled WGS sequence"/>
</dbReference>
<dbReference type="EMBL" id="FUYH01000005">
    <property type="protein sequence ID" value="SKA83423.1"/>
    <property type="molecule type" value="Genomic_DNA"/>
</dbReference>
<dbReference type="GO" id="GO:0050511">
    <property type="term" value="F:undecaprenyldiphospho-muramoylpentapeptide beta-N-acetylglucosaminyltransferase activity"/>
    <property type="evidence" value="ECO:0007669"/>
    <property type="project" value="UniProtKB-UniRule"/>
</dbReference>
<feature type="binding site" evidence="10">
    <location>
        <position position="253"/>
    </location>
    <ligand>
        <name>UDP-N-acetyl-alpha-D-glucosamine</name>
        <dbReference type="ChEBI" id="CHEBI:57705"/>
    </ligand>
</feature>
<dbReference type="Pfam" id="PF03033">
    <property type="entry name" value="Glyco_transf_28"/>
    <property type="match status" value="1"/>
</dbReference>
<evidence type="ECO:0000256" key="2">
    <source>
        <dbReference type="ARBA" id="ARBA00022618"/>
    </source>
</evidence>
<dbReference type="NCBIfam" id="TIGR01133">
    <property type="entry name" value="murG"/>
    <property type="match status" value="1"/>
</dbReference>
<feature type="binding site" evidence="10">
    <location>
        <position position="124"/>
    </location>
    <ligand>
        <name>UDP-N-acetyl-alpha-D-glucosamine</name>
        <dbReference type="ChEBI" id="CHEBI:57705"/>
    </ligand>
</feature>
<dbReference type="EC" id="2.4.1.227" evidence="10"/>
<dbReference type="PANTHER" id="PTHR21015">
    <property type="entry name" value="UDP-N-ACETYLGLUCOSAMINE--N-ACETYLMURAMYL-(PENTAPEPTIDE) PYROPHOSPHORYL-UNDECAPRENOL N-ACETYLGLUCOSAMINE TRANSFERASE 1"/>
    <property type="match status" value="1"/>
</dbReference>
<evidence type="ECO:0000256" key="9">
    <source>
        <dbReference type="ARBA" id="ARBA00023316"/>
    </source>
</evidence>
<evidence type="ECO:0000256" key="7">
    <source>
        <dbReference type="ARBA" id="ARBA00023136"/>
    </source>
</evidence>
<feature type="binding site" evidence="10">
    <location>
        <position position="195"/>
    </location>
    <ligand>
        <name>UDP-N-acetyl-alpha-D-glucosamine</name>
        <dbReference type="ChEBI" id="CHEBI:57705"/>
    </ligand>
</feature>
<accession>A0A1T4X199</accession>
<comment type="catalytic activity">
    <reaction evidence="10">
        <text>di-trans,octa-cis-undecaprenyl diphospho-N-acetyl-alpha-D-muramoyl-L-alanyl-D-glutamyl-meso-2,6-diaminopimeloyl-D-alanyl-D-alanine + UDP-N-acetyl-alpha-D-glucosamine = di-trans,octa-cis-undecaprenyl diphospho-[N-acetyl-alpha-D-glucosaminyl-(1-&gt;4)]-N-acetyl-alpha-D-muramoyl-L-alanyl-D-glutamyl-meso-2,6-diaminopimeloyl-D-alanyl-D-alanine + UDP + H(+)</text>
        <dbReference type="Rhea" id="RHEA:31227"/>
        <dbReference type="ChEBI" id="CHEBI:15378"/>
        <dbReference type="ChEBI" id="CHEBI:57705"/>
        <dbReference type="ChEBI" id="CHEBI:58223"/>
        <dbReference type="ChEBI" id="CHEBI:61387"/>
        <dbReference type="ChEBI" id="CHEBI:61388"/>
        <dbReference type="EC" id="2.4.1.227"/>
    </reaction>
</comment>
<feature type="binding site" evidence="10">
    <location>
        <begin position="10"/>
        <end position="12"/>
    </location>
    <ligand>
        <name>UDP-N-acetyl-alpha-D-glucosamine</name>
        <dbReference type="ChEBI" id="CHEBI:57705"/>
    </ligand>
</feature>
<feature type="binding site" evidence="10">
    <location>
        <position position="298"/>
    </location>
    <ligand>
        <name>UDP-N-acetyl-alpha-D-glucosamine</name>
        <dbReference type="ChEBI" id="CHEBI:57705"/>
    </ligand>
</feature>
<keyword evidence="4 10" id="KW-0808">Transferase</keyword>
<reference evidence="14" key="1">
    <citation type="submission" date="2017-02" db="EMBL/GenBank/DDBJ databases">
        <authorList>
            <person name="Varghese N."/>
            <person name="Submissions S."/>
        </authorList>
    </citation>
    <scope>NUCLEOTIDE SEQUENCE [LARGE SCALE GENOMIC DNA]</scope>
    <source>
        <strain evidence="14">USBA 833</strain>
    </source>
</reference>
<evidence type="ECO:0000313" key="14">
    <source>
        <dbReference type="Proteomes" id="UP000190105"/>
    </source>
</evidence>
<evidence type="ECO:0000256" key="8">
    <source>
        <dbReference type="ARBA" id="ARBA00023306"/>
    </source>
</evidence>
<keyword evidence="8 10" id="KW-0131">Cell cycle</keyword>
<dbReference type="GO" id="GO:0009252">
    <property type="term" value="P:peptidoglycan biosynthetic process"/>
    <property type="evidence" value="ECO:0007669"/>
    <property type="project" value="UniProtKB-UniRule"/>
</dbReference>
<dbReference type="AlphaFoldDB" id="A0A1T4X199"/>
<keyword evidence="7 10" id="KW-0472">Membrane</keyword>
<dbReference type="CDD" id="cd03785">
    <property type="entry name" value="GT28_MurG"/>
    <property type="match status" value="1"/>
</dbReference>
<keyword evidence="6 10" id="KW-0573">Peptidoglycan synthesis</keyword>
<comment type="similarity">
    <text evidence="10">Belongs to the glycosyltransferase 28 family. MurG subfamily.</text>
</comment>
<comment type="pathway">
    <text evidence="10">Cell wall biogenesis; peptidoglycan biosynthesis.</text>
</comment>
<comment type="caution">
    <text evidence="10">Lacks conserved residue(s) required for the propagation of feature annotation.</text>
</comment>
<evidence type="ECO:0000256" key="3">
    <source>
        <dbReference type="ARBA" id="ARBA00022676"/>
    </source>
</evidence>
<dbReference type="InterPro" id="IPR004276">
    <property type="entry name" value="GlycoTrans_28_N"/>
</dbReference>
<keyword evidence="1 10" id="KW-1003">Cell membrane</keyword>
<dbReference type="Pfam" id="PF04101">
    <property type="entry name" value="Glyco_tran_28_C"/>
    <property type="match status" value="1"/>
</dbReference>
<dbReference type="SUPFAM" id="SSF53756">
    <property type="entry name" value="UDP-Glycosyltransferase/glycogen phosphorylase"/>
    <property type="match status" value="1"/>
</dbReference>
<evidence type="ECO:0000313" key="13">
    <source>
        <dbReference type="EMBL" id="SKA83423.1"/>
    </source>
</evidence>
<gene>
    <name evidence="10" type="primary">murG</name>
    <name evidence="13" type="ORF">SAMN05443428_10586</name>
</gene>
<dbReference type="Gene3D" id="3.40.50.2000">
    <property type="entry name" value="Glycogen Phosphorylase B"/>
    <property type="match status" value="2"/>
</dbReference>
<protein>
    <recommendedName>
        <fullName evidence="10">UDP-N-acetylglucosamine--N-acetylmuramyl-(pentapeptide) pyrophosphoryl-undecaprenol N-acetylglucosamine transferase</fullName>
        <ecNumber evidence="10">2.4.1.227</ecNumber>
    </recommendedName>
    <alternativeName>
        <fullName evidence="10">Undecaprenyl-PP-MurNAc-pentapeptide-UDPGlcNAc GlcNAc transferase</fullName>
    </alternativeName>
</protein>
<evidence type="ECO:0000256" key="5">
    <source>
        <dbReference type="ARBA" id="ARBA00022960"/>
    </source>
</evidence>
<evidence type="ECO:0000256" key="1">
    <source>
        <dbReference type="ARBA" id="ARBA00022475"/>
    </source>
</evidence>
<dbReference type="RefSeq" id="WP_078695906.1">
    <property type="nucleotide sequence ID" value="NZ_FUYH01000005.1"/>
</dbReference>
<keyword evidence="9 10" id="KW-0961">Cell wall biogenesis/degradation</keyword>
<name>A0A1T4X199_9CLOT</name>
<keyword evidence="2 10" id="KW-0132">Cell division</keyword>
<evidence type="ECO:0000256" key="10">
    <source>
        <dbReference type="HAMAP-Rule" id="MF_00033"/>
    </source>
</evidence>
<dbReference type="InterPro" id="IPR007235">
    <property type="entry name" value="Glyco_trans_28_C"/>
</dbReference>
<dbReference type="OrthoDB" id="9808936at2"/>
<dbReference type="GO" id="GO:0051301">
    <property type="term" value="P:cell division"/>
    <property type="evidence" value="ECO:0007669"/>
    <property type="project" value="UniProtKB-KW"/>
</dbReference>
<proteinExistence type="inferred from homology"/>
<dbReference type="UniPathway" id="UPA00219"/>
<comment type="subcellular location">
    <subcellularLocation>
        <location evidence="10">Cell membrane</location>
        <topology evidence="10">Peripheral membrane protein</topology>
        <orientation evidence="10">Cytoplasmic side</orientation>
    </subcellularLocation>
</comment>
<keyword evidence="14" id="KW-1185">Reference proteome</keyword>
<evidence type="ECO:0000256" key="4">
    <source>
        <dbReference type="ARBA" id="ARBA00022679"/>
    </source>
</evidence>
<dbReference type="PANTHER" id="PTHR21015:SF22">
    <property type="entry name" value="GLYCOSYLTRANSFERASE"/>
    <property type="match status" value="1"/>
</dbReference>